<dbReference type="RefSeq" id="WP_173584916.1">
    <property type="nucleotide sequence ID" value="NZ_WOTB01000040.1"/>
</dbReference>
<reference evidence="2 3" key="1">
    <citation type="journal article" date="2020" name="Int. J. Syst. Evol. Microbiol.">
        <title>Novel acetic acid bacteria from cider fermentations: Acetobacter conturbans sp. nov. and Acetobacter fallax sp. nov.</title>
        <authorList>
            <person name="Sombolestani A.S."/>
            <person name="Cleenwerck I."/>
            <person name="Cnockaert M."/>
            <person name="Borremans W."/>
            <person name="Wieme A.D."/>
            <person name="De Vuyst L."/>
            <person name="Vandamme P."/>
        </authorList>
    </citation>
    <scope>NUCLEOTIDE SEQUENCE [LARGE SCALE GENOMIC DNA]</scope>
    <source>
        <strain evidence="2 3">LMG 30640</strain>
    </source>
</reference>
<feature type="region of interest" description="Disordered" evidence="1">
    <location>
        <begin position="1"/>
        <end position="20"/>
    </location>
</feature>
<evidence type="ECO:0000313" key="3">
    <source>
        <dbReference type="Proteomes" id="UP000635278"/>
    </source>
</evidence>
<evidence type="ECO:0000256" key="1">
    <source>
        <dbReference type="SAM" id="MobiDB-lite"/>
    </source>
</evidence>
<accession>A0ABX0JUT5</accession>
<dbReference type="Proteomes" id="UP000635278">
    <property type="component" value="Unassembled WGS sequence"/>
</dbReference>
<gene>
    <name evidence="2" type="ORF">GOB93_18410</name>
</gene>
<dbReference type="EMBL" id="WOTB01000040">
    <property type="protein sequence ID" value="NHN86584.1"/>
    <property type="molecule type" value="Genomic_DNA"/>
</dbReference>
<sequence>MPYSQRTAERPEATTAPSQTFLKQTVAFPGIARYDGIRRAAPVCGHRDKGGARTHV</sequence>
<organism evidence="2 3">
    <name type="scientific">Acetobacter musti</name>
    <dbReference type="NCBI Taxonomy" id="864732"/>
    <lineage>
        <taxon>Bacteria</taxon>
        <taxon>Pseudomonadati</taxon>
        <taxon>Pseudomonadota</taxon>
        <taxon>Alphaproteobacteria</taxon>
        <taxon>Acetobacterales</taxon>
        <taxon>Acetobacteraceae</taxon>
        <taxon>Acetobacter</taxon>
    </lineage>
</organism>
<proteinExistence type="predicted"/>
<name>A0ABX0JUT5_9PROT</name>
<evidence type="ECO:0008006" key="4">
    <source>
        <dbReference type="Google" id="ProtNLM"/>
    </source>
</evidence>
<comment type="caution">
    <text evidence="2">The sequence shown here is derived from an EMBL/GenBank/DDBJ whole genome shotgun (WGS) entry which is preliminary data.</text>
</comment>
<evidence type="ECO:0000313" key="2">
    <source>
        <dbReference type="EMBL" id="NHN86584.1"/>
    </source>
</evidence>
<keyword evidence="3" id="KW-1185">Reference proteome</keyword>
<protein>
    <recommendedName>
        <fullName evidence="4">Transposase</fullName>
    </recommendedName>
</protein>